<gene>
    <name evidence="2" type="ORF">SAMN05192586_101149</name>
</gene>
<sequence>MLRLLSAFCCLAVLLAATPAVRADGLSAYGEQSEGDAAARKAAREHAAYLSDANEYSLKYMQEAREYRSLGRYELARQRYLQALSICADDATAQILRRELDGVDLLLRTMR</sequence>
<dbReference type="AlphaFoldDB" id="A0A1G7I4N5"/>
<proteinExistence type="predicted"/>
<evidence type="ECO:0000256" key="1">
    <source>
        <dbReference type="SAM" id="SignalP"/>
    </source>
</evidence>
<dbReference type="STRING" id="571438.SAMN05192586_101149"/>
<reference evidence="3" key="1">
    <citation type="submission" date="2016-10" db="EMBL/GenBank/DDBJ databases">
        <authorList>
            <person name="Varghese N."/>
            <person name="Submissions S."/>
        </authorList>
    </citation>
    <scope>NUCLEOTIDE SEQUENCE [LARGE SCALE GENOMIC DNA]</scope>
    <source>
        <strain evidence="3">KHC7</strain>
    </source>
</reference>
<dbReference type="Pfam" id="PF13414">
    <property type="entry name" value="TPR_11"/>
    <property type="match status" value="1"/>
</dbReference>
<dbReference type="EMBL" id="FNBX01000001">
    <property type="protein sequence ID" value="SDF07568.1"/>
    <property type="molecule type" value="Genomic_DNA"/>
</dbReference>
<keyword evidence="1" id="KW-0732">Signal</keyword>
<accession>A0A1G7I4N5</accession>
<keyword evidence="3" id="KW-1185">Reference proteome</keyword>
<dbReference type="RefSeq" id="WP_092152417.1">
    <property type="nucleotide sequence ID" value="NZ_FNBX01000001.1"/>
</dbReference>
<protein>
    <submittedName>
        <fullName evidence="2">TPR repeat-containing protein</fullName>
    </submittedName>
</protein>
<name>A0A1G7I4N5_9BACT</name>
<dbReference type="OrthoDB" id="5461341at2"/>
<evidence type="ECO:0000313" key="2">
    <source>
        <dbReference type="EMBL" id="SDF07568.1"/>
    </source>
</evidence>
<dbReference type="Proteomes" id="UP000199355">
    <property type="component" value="Unassembled WGS sequence"/>
</dbReference>
<organism evidence="2 3">
    <name type="scientific">Desulfovibrio legallii</name>
    <dbReference type="NCBI Taxonomy" id="571438"/>
    <lineage>
        <taxon>Bacteria</taxon>
        <taxon>Pseudomonadati</taxon>
        <taxon>Thermodesulfobacteriota</taxon>
        <taxon>Desulfovibrionia</taxon>
        <taxon>Desulfovibrionales</taxon>
        <taxon>Desulfovibrionaceae</taxon>
        <taxon>Desulfovibrio</taxon>
    </lineage>
</organism>
<feature type="chain" id="PRO_5011758330" evidence="1">
    <location>
        <begin position="23"/>
        <end position="111"/>
    </location>
</feature>
<feature type="signal peptide" evidence="1">
    <location>
        <begin position="1"/>
        <end position="22"/>
    </location>
</feature>
<evidence type="ECO:0000313" key="3">
    <source>
        <dbReference type="Proteomes" id="UP000199355"/>
    </source>
</evidence>